<feature type="domain" description="Calcineurin-like phosphoesterase" evidence="3">
    <location>
        <begin position="123"/>
        <end position="282"/>
    </location>
</feature>
<dbReference type="InterPro" id="IPR013783">
    <property type="entry name" value="Ig-like_fold"/>
</dbReference>
<dbReference type="CDD" id="cd00063">
    <property type="entry name" value="FN3"/>
    <property type="match status" value="1"/>
</dbReference>
<evidence type="ECO:0000313" key="4">
    <source>
        <dbReference type="EMBL" id="SSC13018.1"/>
    </source>
</evidence>
<dbReference type="InterPro" id="IPR003961">
    <property type="entry name" value="FN3_dom"/>
</dbReference>
<evidence type="ECO:0000256" key="1">
    <source>
        <dbReference type="ARBA" id="ARBA00022729"/>
    </source>
</evidence>
<reference evidence="4 5" key="1">
    <citation type="submission" date="2017-01" db="EMBL/GenBank/DDBJ databases">
        <authorList>
            <person name="Erauso G."/>
        </authorList>
    </citation>
    <scope>NUCLEOTIDE SEQUENCE [LARGE SCALE GENOMIC DNA]</scope>
    <source>
        <strain evidence="4">MESINF1</strain>
    </source>
</reference>
<dbReference type="InterPro" id="IPR039331">
    <property type="entry name" value="PAPs-like"/>
</dbReference>
<dbReference type="Gene3D" id="3.60.21.10">
    <property type="match status" value="1"/>
</dbReference>
<gene>
    <name evidence="4" type="ORF">MESINF_1574</name>
</gene>
<organism evidence="4 5">
    <name type="scientific">Mesotoga infera</name>
    <dbReference type="NCBI Taxonomy" id="1236046"/>
    <lineage>
        <taxon>Bacteria</taxon>
        <taxon>Thermotogati</taxon>
        <taxon>Thermotogota</taxon>
        <taxon>Thermotogae</taxon>
        <taxon>Kosmotogales</taxon>
        <taxon>Kosmotogaceae</taxon>
        <taxon>Mesotoga</taxon>
    </lineage>
</organism>
<dbReference type="SUPFAM" id="SSF56300">
    <property type="entry name" value="Metallo-dependent phosphatases"/>
    <property type="match status" value="1"/>
</dbReference>
<dbReference type="RefSeq" id="WP_231936911.1">
    <property type="nucleotide sequence ID" value="NZ_LS974202.1"/>
</dbReference>
<proteinExistence type="predicted"/>
<evidence type="ECO:0000313" key="5">
    <source>
        <dbReference type="Proteomes" id="UP000250796"/>
    </source>
</evidence>
<keyword evidence="4" id="KW-0378">Hydrolase</keyword>
<name>A0A7Z7LF87_9BACT</name>
<keyword evidence="1 2" id="KW-0732">Signal</keyword>
<feature type="signal peptide" evidence="2">
    <location>
        <begin position="1"/>
        <end position="23"/>
    </location>
</feature>
<dbReference type="InterPro" id="IPR036116">
    <property type="entry name" value="FN3_sf"/>
</dbReference>
<accession>A0A7Z7LF87</accession>
<dbReference type="SUPFAM" id="SSF49265">
    <property type="entry name" value="Fibronectin type III"/>
    <property type="match status" value="1"/>
</dbReference>
<dbReference type="InterPro" id="IPR029052">
    <property type="entry name" value="Metallo-depent_PP-like"/>
</dbReference>
<feature type="chain" id="PRO_5031158098" evidence="2">
    <location>
        <begin position="24"/>
        <end position="350"/>
    </location>
</feature>
<evidence type="ECO:0000259" key="3">
    <source>
        <dbReference type="Pfam" id="PF00149"/>
    </source>
</evidence>
<dbReference type="PANTHER" id="PTHR22953:SF153">
    <property type="entry name" value="PURPLE ACID PHOSPHATASE"/>
    <property type="match status" value="1"/>
</dbReference>
<dbReference type="GO" id="GO:0003993">
    <property type="term" value="F:acid phosphatase activity"/>
    <property type="evidence" value="ECO:0007669"/>
    <property type="project" value="InterPro"/>
</dbReference>
<dbReference type="AlphaFoldDB" id="A0A7Z7LF87"/>
<dbReference type="Pfam" id="PF00149">
    <property type="entry name" value="Metallophos"/>
    <property type="match status" value="1"/>
</dbReference>
<dbReference type="EMBL" id="LS974202">
    <property type="protein sequence ID" value="SSC13018.1"/>
    <property type="molecule type" value="Genomic_DNA"/>
</dbReference>
<keyword evidence="5" id="KW-1185">Reference proteome</keyword>
<evidence type="ECO:0000256" key="2">
    <source>
        <dbReference type="SAM" id="SignalP"/>
    </source>
</evidence>
<dbReference type="PANTHER" id="PTHR22953">
    <property type="entry name" value="ACID PHOSPHATASE RELATED"/>
    <property type="match status" value="1"/>
</dbReference>
<protein>
    <submittedName>
        <fullName evidence="4">Putative phosphohydrolase</fullName>
    </submittedName>
</protein>
<dbReference type="InterPro" id="IPR004843">
    <property type="entry name" value="Calcineurin-like_PHP"/>
</dbReference>
<dbReference type="KEGG" id="minf:MESINF_1574"/>
<dbReference type="Gene3D" id="2.60.40.10">
    <property type="entry name" value="Immunoglobulins"/>
    <property type="match status" value="1"/>
</dbReference>
<dbReference type="Proteomes" id="UP000250796">
    <property type="component" value="Chromosome MESINF"/>
</dbReference>
<sequence>MKARRFLVTLISMIAGLSFGVYLSDATGEQITITWFTEEPSDSYLIVYDGSNEWIHSETEVTLHRFRVSGLRPGTSYAYSVKSMRGDKLVYRGGGVLTTSPQRNSPFRFAAYGDSRSDPEVHKAVTAAIAAENASLVINTGDLVSSDDDMEGWKDFMKAVESLSNSVYYSTIGNHESDAVNYLRFFAYPGNERYYSFWYGDIFFVCLNTNESFDKYSQQYIWFLTELEKAAVLNPAFTIVFFHHPPYSFGPHGDHFYVKEYLVPVFESYGVDIVLNGHDHGYQRMEKNGVNYIITAGGGAPLYEILPGPGLKAYGQSHHYVLFEYTLDGISIQAKSPQGEIIDSIFIRKH</sequence>